<proteinExistence type="predicted"/>
<reference evidence="2" key="1">
    <citation type="journal article" date="2018" name="Genome Biol. Evol.">
        <title>Genomics and development of Lentinus tigrinus, a white-rot wood-decaying mushroom with dimorphic fruiting bodies.</title>
        <authorList>
            <person name="Wu B."/>
            <person name="Xu Z."/>
            <person name="Knudson A."/>
            <person name="Carlson A."/>
            <person name="Chen N."/>
            <person name="Kovaka S."/>
            <person name="LaButti K."/>
            <person name="Lipzen A."/>
            <person name="Pennachio C."/>
            <person name="Riley R."/>
            <person name="Schakwitz W."/>
            <person name="Umezawa K."/>
            <person name="Ohm R.A."/>
            <person name="Grigoriev I.V."/>
            <person name="Nagy L.G."/>
            <person name="Gibbons J."/>
            <person name="Hibbett D."/>
        </authorList>
    </citation>
    <scope>NUCLEOTIDE SEQUENCE [LARGE SCALE GENOMIC DNA]</scope>
    <source>
        <strain evidence="2">ALCF2SS1-6</strain>
    </source>
</reference>
<sequence>MHPVASVPSSRKSTRYDAPIESPSVLQSYTAVTSQTVIHGTGGLLMPWRHPQLKEDANEDVARLSGTSR</sequence>
<keyword evidence="3" id="KW-1185">Reference proteome</keyword>
<protein>
    <submittedName>
        <fullName evidence="2">Uncharacterized protein</fullName>
    </submittedName>
</protein>
<dbReference type="Proteomes" id="UP000313359">
    <property type="component" value="Unassembled WGS sequence"/>
</dbReference>
<dbReference type="AlphaFoldDB" id="A0A5C2SAF9"/>
<organism evidence="2 3">
    <name type="scientific">Lentinus tigrinus ALCF2SS1-6</name>
    <dbReference type="NCBI Taxonomy" id="1328759"/>
    <lineage>
        <taxon>Eukaryota</taxon>
        <taxon>Fungi</taxon>
        <taxon>Dikarya</taxon>
        <taxon>Basidiomycota</taxon>
        <taxon>Agaricomycotina</taxon>
        <taxon>Agaricomycetes</taxon>
        <taxon>Polyporales</taxon>
        <taxon>Polyporaceae</taxon>
        <taxon>Lentinus</taxon>
    </lineage>
</organism>
<name>A0A5C2SAF9_9APHY</name>
<evidence type="ECO:0000313" key="2">
    <source>
        <dbReference type="EMBL" id="RPD60124.1"/>
    </source>
</evidence>
<gene>
    <name evidence="2" type="ORF">L227DRAFT_575654</name>
</gene>
<evidence type="ECO:0000313" key="3">
    <source>
        <dbReference type="Proteomes" id="UP000313359"/>
    </source>
</evidence>
<dbReference type="EMBL" id="ML122267">
    <property type="protein sequence ID" value="RPD60124.1"/>
    <property type="molecule type" value="Genomic_DNA"/>
</dbReference>
<accession>A0A5C2SAF9</accession>
<evidence type="ECO:0000256" key="1">
    <source>
        <dbReference type="SAM" id="MobiDB-lite"/>
    </source>
</evidence>
<feature type="region of interest" description="Disordered" evidence="1">
    <location>
        <begin position="1"/>
        <end position="22"/>
    </location>
</feature>